<dbReference type="AlphaFoldDB" id="A0AAW1PSC4"/>
<accession>A0AAW1PSC4</accession>
<reference evidence="3 4" key="1">
    <citation type="journal article" date="2024" name="Nat. Commun.">
        <title>Phylogenomics reveals the evolutionary origins of lichenization in chlorophyte algae.</title>
        <authorList>
            <person name="Puginier C."/>
            <person name="Libourel C."/>
            <person name="Otte J."/>
            <person name="Skaloud P."/>
            <person name="Haon M."/>
            <person name="Grisel S."/>
            <person name="Petersen M."/>
            <person name="Berrin J.G."/>
            <person name="Delaux P.M."/>
            <person name="Dal Grande F."/>
            <person name="Keller J."/>
        </authorList>
    </citation>
    <scope>NUCLEOTIDE SEQUENCE [LARGE SCALE GENOMIC DNA]</scope>
    <source>
        <strain evidence="3 4">SAG 2036</strain>
    </source>
</reference>
<keyword evidence="2" id="KW-0472">Membrane</keyword>
<keyword evidence="4" id="KW-1185">Reference proteome</keyword>
<dbReference type="Proteomes" id="UP001465755">
    <property type="component" value="Unassembled WGS sequence"/>
</dbReference>
<protein>
    <submittedName>
        <fullName evidence="3">Uncharacterized protein</fullName>
    </submittedName>
</protein>
<evidence type="ECO:0000256" key="1">
    <source>
        <dbReference type="SAM" id="MobiDB-lite"/>
    </source>
</evidence>
<feature type="transmembrane region" description="Helical" evidence="2">
    <location>
        <begin position="44"/>
        <end position="64"/>
    </location>
</feature>
<evidence type="ECO:0000313" key="3">
    <source>
        <dbReference type="EMBL" id="KAK9812514.1"/>
    </source>
</evidence>
<evidence type="ECO:0000256" key="2">
    <source>
        <dbReference type="SAM" id="Phobius"/>
    </source>
</evidence>
<proteinExistence type="predicted"/>
<evidence type="ECO:0000313" key="4">
    <source>
        <dbReference type="Proteomes" id="UP001465755"/>
    </source>
</evidence>
<sequence length="79" mass="9133">MAVWCRNANSTATEDKDRQEDEPLRSEACKEVKQAKKGNPFVQYYGWGMILISVGLYVLAVYMFSIQDSDLFSELFRED</sequence>
<dbReference type="EMBL" id="JALJOQ010000006">
    <property type="protein sequence ID" value="KAK9812514.1"/>
    <property type="molecule type" value="Genomic_DNA"/>
</dbReference>
<keyword evidence="2" id="KW-1133">Transmembrane helix</keyword>
<feature type="region of interest" description="Disordered" evidence="1">
    <location>
        <begin position="1"/>
        <end position="24"/>
    </location>
</feature>
<name>A0AAW1PSC4_9CHLO</name>
<keyword evidence="2" id="KW-0812">Transmembrane</keyword>
<comment type="caution">
    <text evidence="3">The sequence shown here is derived from an EMBL/GenBank/DDBJ whole genome shotgun (WGS) entry which is preliminary data.</text>
</comment>
<gene>
    <name evidence="3" type="ORF">WJX73_005271</name>
</gene>
<organism evidence="3 4">
    <name type="scientific">Symbiochloris irregularis</name>
    <dbReference type="NCBI Taxonomy" id="706552"/>
    <lineage>
        <taxon>Eukaryota</taxon>
        <taxon>Viridiplantae</taxon>
        <taxon>Chlorophyta</taxon>
        <taxon>core chlorophytes</taxon>
        <taxon>Trebouxiophyceae</taxon>
        <taxon>Trebouxiales</taxon>
        <taxon>Trebouxiaceae</taxon>
        <taxon>Symbiochloris</taxon>
    </lineage>
</organism>
<feature type="compositionally biased region" description="Basic and acidic residues" evidence="1">
    <location>
        <begin position="13"/>
        <end position="24"/>
    </location>
</feature>